<dbReference type="GO" id="GO:0003755">
    <property type="term" value="F:peptidyl-prolyl cis-trans isomerase activity"/>
    <property type="evidence" value="ECO:0007669"/>
    <property type="project" value="UniProtKB-KW"/>
</dbReference>
<proteinExistence type="inferred from homology"/>
<dbReference type="KEGG" id="sfm:108918567"/>
<evidence type="ECO:0000256" key="7">
    <source>
        <dbReference type="ARBA" id="ARBA00023110"/>
    </source>
</evidence>
<evidence type="ECO:0000256" key="12">
    <source>
        <dbReference type="PROSITE-ProRule" id="PRU00277"/>
    </source>
</evidence>
<dbReference type="CTD" id="51303"/>
<dbReference type="AlphaFoldDB" id="A0A8C9V4D7"/>
<sequence length="195" mass="21199">MKVWTCVVSVLLVAALATPVAADDTEGEESVVEELVVETLVKPETCTKTSEMGDTLEIHYTGRLLDGKVIDSSLSRDPLVVELGKRTVIPGLEQSLLGVCVGQKIKATIPAHLGYGKRGYPPTIPGDSALEFEVEVVSLTQQTPWQHLVNDVFPMLCLALVPTLLGLVGLYLYKKANGQQSSKKVKDRKSKQKKK</sequence>
<reference evidence="16" key="3">
    <citation type="submission" date="2025-09" db="UniProtKB">
        <authorList>
            <consortium name="Ensembl"/>
        </authorList>
    </citation>
    <scope>IDENTIFICATION</scope>
</reference>
<comment type="catalytic activity">
    <reaction evidence="1 12">
        <text>[protein]-peptidylproline (omega=180) = [protein]-peptidylproline (omega=0)</text>
        <dbReference type="Rhea" id="RHEA:16237"/>
        <dbReference type="Rhea" id="RHEA-COMP:10747"/>
        <dbReference type="Rhea" id="RHEA-COMP:10748"/>
        <dbReference type="ChEBI" id="CHEBI:83833"/>
        <dbReference type="ChEBI" id="CHEBI:83834"/>
        <dbReference type="EC" id="5.2.1.8"/>
    </reaction>
</comment>
<dbReference type="InterPro" id="IPR046357">
    <property type="entry name" value="PPIase_dom_sf"/>
</dbReference>
<reference evidence="16 17" key="1">
    <citation type="submission" date="2019-04" db="EMBL/GenBank/DDBJ databases">
        <authorList>
            <consortium name="Wellcome Sanger Institute Data Sharing"/>
        </authorList>
    </citation>
    <scope>NUCLEOTIDE SEQUENCE [LARGE SCALE GENOMIC DNA]</scope>
</reference>
<dbReference type="InterPro" id="IPR001179">
    <property type="entry name" value="PPIase_FKBP_dom"/>
</dbReference>
<dbReference type="OrthoDB" id="1902587at2759"/>
<feature type="transmembrane region" description="Helical" evidence="13">
    <location>
        <begin position="152"/>
        <end position="173"/>
    </location>
</feature>
<dbReference type="FunFam" id="3.10.50.40:FF:000048">
    <property type="entry name" value="Peptidylprolyl isomerase"/>
    <property type="match status" value="1"/>
</dbReference>
<evidence type="ECO:0000256" key="10">
    <source>
        <dbReference type="ARBA" id="ARBA00055986"/>
    </source>
</evidence>
<dbReference type="GeneID" id="108918567"/>
<dbReference type="GO" id="GO:0016020">
    <property type="term" value="C:membrane"/>
    <property type="evidence" value="ECO:0007669"/>
    <property type="project" value="UniProtKB-SubCell"/>
</dbReference>
<dbReference type="GeneTree" id="ENSGT00940000159521"/>
<evidence type="ECO:0000256" key="4">
    <source>
        <dbReference type="ARBA" id="ARBA00022692"/>
    </source>
</evidence>
<feature type="domain" description="PPIase FKBP-type" evidence="15">
    <location>
        <begin position="53"/>
        <end position="140"/>
    </location>
</feature>
<dbReference type="Proteomes" id="UP000694397">
    <property type="component" value="Chromosome 22"/>
</dbReference>
<organism evidence="16 17">
    <name type="scientific">Scleropages formosus</name>
    <name type="common">Asian bonytongue</name>
    <name type="synonym">Osteoglossum formosum</name>
    <dbReference type="NCBI Taxonomy" id="113540"/>
    <lineage>
        <taxon>Eukaryota</taxon>
        <taxon>Metazoa</taxon>
        <taxon>Chordata</taxon>
        <taxon>Craniata</taxon>
        <taxon>Vertebrata</taxon>
        <taxon>Euteleostomi</taxon>
        <taxon>Actinopterygii</taxon>
        <taxon>Neopterygii</taxon>
        <taxon>Teleostei</taxon>
        <taxon>Osteoglossocephala</taxon>
        <taxon>Osteoglossomorpha</taxon>
        <taxon>Osteoglossiformes</taxon>
        <taxon>Osteoglossidae</taxon>
        <taxon>Scleropages</taxon>
    </lineage>
</organism>
<keyword evidence="9 12" id="KW-0413">Isomerase</keyword>
<protein>
    <recommendedName>
        <fullName evidence="12">peptidylprolyl isomerase</fullName>
        <ecNumber evidence="12">5.2.1.8</ecNumber>
    </recommendedName>
</protein>
<evidence type="ECO:0000256" key="1">
    <source>
        <dbReference type="ARBA" id="ARBA00000971"/>
    </source>
</evidence>
<keyword evidence="17" id="KW-1185">Reference proteome</keyword>
<keyword evidence="4 13" id="KW-0812">Transmembrane</keyword>
<dbReference type="PANTHER" id="PTHR45779">
    <property type="entry name" value="PEPTIDYLPROLYL ISOMERASE"/>
    <property type="match status" value="1"/>
</dbReference>
<dbReference type="RefSeq" id="XP_018581497.1">
    <property type="nucleotide sequence ID" value="XM_018725981.2"/>
</dbReference>
<dbReference type="Gene3D" id="3.10.50.40">
    <property type="match status" value="1"/>
</dbReference>
<comment type="function">
    <text evidence="10">PPIases accelerate the folding of proteins during protein synthesis.</text>
</comment>
<reference evidence="16" key="2">
    <citation type="submission" date="2025-08" db="UniProtKB">
        <authorList>
            <consortium name="Ensembl"/>
        </authorList>
    </citation>
    <scope>IDENTIFICATION</scope>
</reference>
<dbReference type="Ensembl" id="ENSSFOT00015023720.2">
    <property type="protein sequence ID" value="ENSSFOP00015023464.1"/>
    <property type="gene ID" value="ENSSFOG00015015098.2"/>
</dbReference>
<feature type="chain" id="PRO_5034926271" description="peptidylprolyl isomerase" evidence="14">
    <location>
        <begin position="23"/>
        <end position="195"/>
    </location>
</feature>
<evidence type="ECO:0000256" key="11">
    <source>
        <dbReference type="ARBA" id="ARBA00065450"/>
    </source>
</evidence>
<comment type="similarity">
    <text evidence="3">Belongs to the FKBP-type PPIase family.</text>
</comment>
<feature type="signal peptide" evidence="14">
    <location>
        <begin position="1"/>
        <end position="22"/>
    </location>
</feature>
<dbReference type="PROSITE" id="PS50059">
    <property type="entry name" value="FKBP_PPIASE"/>
    <property type="match status" value="1"/>
</dbReference>
<evidence type="ECO:0000256" key="2">
    <source>
        <dbReference type="ARBA" id="ARBA00004167"/>
    </source>
</evidence>
<evidence type="ECO:0000256" key="6">
    <source>
        <dbReference type="ARBA" id="ARBA00022989"/>
    </source>
</evidence>
<evidence type="ECO:0000259" key="15">
    <source>
        <dbReference type="PROSITE" id="PS50059"/>
    </source>
</evidence>
<name>A0A8C9V4D7_SCLFO</name>
<evidence type="ECO:0000256" key="5">
    <source>
        <dbReference type="ARBA" id="ARBA00022729"/>
    </source>
</evidence>
<comment type="subcellular location">
    <subcellularLocation>
        <location evidence="2">Membrane</location>
        <topology evidence="2">Single-pass membrane protein</topology>
    </subcellularLocation>
</comment>
<comment type="subunit">
    <text evidence="11">Interacts with IFITM5.</text>
</comment>
<keyword evidence="5 14" id="KW-0732">Signal</keyword>
<evidence type="ECO:0000313" key="17">
    <source>
        <dbReference type="Proteomes" id="UP000694397"/>
    </source>
</evidence>
<evidence type="ECO:0000256" key="13">
    <source>
        <dbReference type="SAM" id="Phobius"/>
    </source>
</evidence>
<dbReference type="Pfam" id="PF00254">
    <property type="entry name" value="FKBP_C"/>
    <property type="match status" value="1"/>
</dbReference>
<dbReference type="SUPFAM" id="SSF54534">
    <property type="entry name" value="FKBP-like"/>
    <property type="match status" value="1"/>
</dbReference>
<dbReference type="GO" id="GO:0071391">
    <property type="term" value="P:cellular response to estrogen stimulus"/>
    <property type="evidence" value="ECO:0007669"/>
    <property type="project" value="Ensembl"/>
</dbReference>
<keyword evidence="7 12" id="KW-0697">Rotamase</keyword>
<keyword evidence="8 13" id="KW-0472">Membrane</keyword>
<evidence type="ECO:0000256" key="8">
    <source>
        <dbReference type="ARBA" id="ARBA00023136"/>
    </source>
</evidence>
<accession>A0A8C9V4D7</accession>
<evidence type="ECO:0000313" key="16">
    <source>
        <dbReference type="Ensembl" id="ENSSFOP00015023464.1"/>
    </source>
</evidence>
<gene>
    <name evidence="16" type="primary">FKBP11</name>
    <name evidence="16" type="synonym">fkbp11</name>
</gene>
<evidence type="ECO:0000256" key="9">
    <source>
        <dbReference type="ARBA" id="ARBA00023235"/>
    </source>
</evidence>
<evidence type="ECO:0000256" key="3">
    <source>
        <dbReference type="ARBA" id="ARBA00006577"/>
    </source>
</evidence>
<evidence type="ECO:0000256" key="14">
    <source>
        <dbReference type="SAM" id="SignalP"/>
    </source>
</evidence>
<dbReference type="PANTHER" id="PTHR45779:SF2">
    <property type="entry name" value="PEPTIDYL-PROLYL CIS-TRANS ISOMERASE FKBP11"/>
    <property type="match status" value="1"/>
</dbReference>
<dbReference type="InterPro" id="IPR044609">
    <property type="entry name" value="FKBP2/11"/>
</dbReference>
<dbReference type="GO" id="GO:0005783">
    <property type="term" value="C:endoplasmic reticulum"/>
    <property type="evidence" value="ECO:0007669"/>
    <property type="project" value="TreeGrafter"/>
</dbReference>
<keyword evidence="6 13" id="KW-1133">Transmembrane helix</keyword>
<dbReference type="EC" id="5.2.1.8" evidence="12"/>